<evidence type="ECO:0000259" key="2">
    <source>
        <dbReference type="Pfam" id="PF00582"/>
    </source>
</evidence>
<protein>
    <submittedName>
        <fullName evidence="3">Universal stress protein</fullName>
    </submittedName>
</protein>
<dbReference type="AlphaFoldDB" id="S5Y2D4"/>
<dbReference type="Pfam" id="PF00582">
    <property type="entry name" value="Usp"/>
    <property type="match status" value="1"/>
</dbReference>
<organism evidence="3 4">
    <name type="scientific">Paracoccus aminophilus JCM 7686</name>
    <dbReference type="NCBI Taxonomy" id="1367847"/>
    <lineage>
        <taxon>Bacteria</taxon>
        <taxon>Pseudomonadati</taxon>
        <taxon>Pseudomonadota</taxon>
        <taxon>Alphaproteobacteria</taxon>
        <taxon>Rhodobacterales</taxon>
        <taxon>Paracoccaceae</taxon>
        <taxon>Paracoccus</taxon>
    </lineage>
</organism>
<dbReference type="InterPro" id="IPR006015">
    <property type="entry name" value="Universal_stress_UspA"/>
</dbReference>
<accession>S5Y2D4</accession>
<dbReference type="PANTHER" id="PTHR46268:SF15">
    <property type="entry name" value="UNIVERSAL STRESS PROTEIN HP_0031"/>
    <property type="match status" value="1"/>
</dbReference>
<reference evidence="3 4" key="1">
    <citation type="journal article" date="2014" name="BMC Genomics">
        <title>Architecture and functions of a multipartite genome of the methylotrophic bacterium Paracoccus aminophilus JCM 7686, containing primary and secondary chromids.</title>
        <authorList>
            <person name="Dziewit L."/>
            <person name="Czarnecki J."/>
            <person name="Wibberg D."/>
            <person name="Radlinska M."/>
            <person name="Mrozek P."/>
            <person name="Szymczak M."/>
            <person name="Schluter A."/>
            <person name="Puhler A."/>
            <person name="Bartosik D."/>
        </authorList>
    </citation>
    <scope>NUCLEOTIDE SEQUENCE [LARGE SCALE GENOMIC DNA]</scope>
    <source>
        <strain evidence="3">JCM 7686</strain>
        <plasmid evidence="4">Plasmid pAMI8</plasmid>
    </source>
</reference>
<evidence type="ECO:0000256" key="1">
    <source>
        <dbReference type="ARBA" id="ARBA00008791"/>
    </source>
</evidence>
<proteinExistence type="inferred from homology"/>
<dbReference type="HOGENOM" id="CLU_049301_11_0_5"/>
<dbReference type="PATRIC" id="fig|1367847.3.peg.4587"/>
<dbReference type="InterPro" id="IPR006016">
    <property type="entry name" value="UspA"/>
</dbReference>
<dbReference type="Gene3D" id="3.40.50.620">
    <property type="entry name" value="HUPs"/>
    <property type="match status" value="1"/>
</dbReference>
<feature type="domain" description="UspA" evidence="2">
    <location>
        <begin position="40"/>
        <end position="188"/>
    </location>
</feature>
<dbReference type="KEGG" id="pami:JCM7686_pAMI8p112"/>
<keyword evidence="4" id="KW-1185">Reference proteome</keyword>
<name>S5Y2D4_PARAH</name>
<dbReference type="SUPFAM" id="SSF52402">
    <property type="entry name" value="Adenine nucleotide alpha hydrolases-like"/>
    <property type="match status" value="1"/>
</dbReference>
<dbReference type="Proteomes" id="UP000015480">
    <property type="component" value="Plasmid pAMI8"/>
</dbReference>
<comment type="similarity">
    <text evidence="1">Belongs to the universal stress protein A family.</text>
</comment>
<geneLocation type="plasmid" evidence="3 4">
    <name>pAMI8</name>
</geneLocation>
<dbReference type="EMBL" id="CP006655">
    <property type="protein sequence ID" value="AGT11612.1"/>
    <property type="molecule type" value="Genomic_DNA"/>
</dbReference>
<sequence length="188" mass="19518">MTVPGIDLSGISLAGGLACATVRRSRHVPDLPCQPKGMVMYHHILISTDGSETATKGLDHGLTLAKTLGAKVTIVTVTEAFPIYAAAAGGAWVAPIEVSGGFEESQKELADGILRTAKEAADKIGVVAEVLHIPNAQPAEAIVETAKVRDCSLICMSSHGRRGLGRLLLGSQTAEVLAHSPVPVLVVR</sequence>
<evidence type="ECO:0000313" key="3">
    <source>
        <dbReference type="EMBL" id="AGT11612.1"/>
    </source>
</evidence>
<keyword evidence="3" id="KW-0614">Plasmid</keyword>
<dbReference type="InterPro" id="IPR014729">
    <property type="entry name" value="Rossmann-like_a/b/a_fold"/>
</dbReference>
<dbReference type="CDD" id="cd00293">
    <property type="entry name" value="USP-like"/>
    <property type="match status" value="1"/>
</dbReference>
<evidence type="ECO:0000313" key="4">
    <source>
        <dbReference type="Proteomes" id="UP000015480"/>
    </source>
</evidence>
<gene>
    <name evidence="3" type="ORF">JCM7686_pAMI8p112</name>
</gene>
<dbReference type="PRINTS" id="PR01438">
    <property type="entry name" value="UNVRSLSTRESS"/>
</dbReference>
<dbReference type="PANTHER" id="PTHR46268">
    <property type="entry name" value="STRESS RESPONSE PROTEIN NHAX"/>
    <property type="match status" value="1"/>
</dbReference>